<protein>
    <submittedName>
        <fullName evidence="1">Uncharacterized protein</fullName>
    </submittedName>
</protein>
<keyword evidence="2" id="KW-1185">Reference proteome</keyword>
<proteinExistence type="predicted"/>
<dbReference type="Proteomes" id="UP001060085">
    <property type="component" value="Linkage Group LG02"/>
</dbReference>
<dbReference type="EMBL" id="CM044702">
    <property type="protein sequence ID" value="KAI5677233.1"/>
    <property type="molecule type" value="Genomic_DNA"/>
</dbReference>
<gene>
    <name evidence="1" type="ORF">M9H77_08183</name>
</gene>
<accession>A0ACC0BXG8</accession>
<name>A0ACC0BXG8_CATRO</name>
<reference evidence="2" key="1">
    <citation type="journal article" date="2023" name="Nat. Plants">
        <title>Single-cell RNA sequencing provides a high-resolution roadmap for understanding the multicellular compartmentation of specialized metabolism.</title>
        <authorList>
            <person name="Sun S."/>
            <person name="Shen X."/>
            <person name="Li Y."/>
            <person name="Li Y."/>
            <person name="Wang S."/>
            <person name="Li R."/>
            <person name="Zhang H."/>
            <person name="Shen G."/>
            <person name="Guo B."/>
            <person name="Wei J."/>
            <person name="Xu J."/>
            <person name="St-Pierre B."/>
            <person name="Chen S."/>
            <person name="Sun C."/>
        </authorList>
    </citation>
    <scope>NUCLEOTIDE SEQUENCE [LARGE SCALE GENOMIC DNA]</scope>
</reference>
<comment type="caution">
    <text evidence="1">The sequence shown here is derived from an EMBL/GenBank/DDBJ whole genome shotgun (WGS) entry which is preliminary data.</text>
</comment>
<evidence type="ECO:0000313" key="2">
    <source>
        <dbReference type="Proteomes" id="UP001060085"/>
    </source>
</evidence>
<evidence type="ECO:0000313" key="1">
    <source>
        <dbReference type="EMBL" id="KAI5677233.1"/>
    </source>
</evidence>
<organism evidence="1 2">
    <name type="scientific">Catharanthus roseus</name>
    <name type="common">Madagascar periwinkle</name>
    <name type="synonym">Vinca rosea</name>
    <dbReference type="NCBI Taxonomy" id="4058"/>
    <lineage>
        <taxon>Eukaryota</taxon>
        <taxon>Viridiplantae</taxon>
        <taxon>Streptophyta</taxon>
        <taxon>Embryophyta</taxon>
        <taxon>Tracheophyta</taxon>
        <taxon>Spermatophyta</taxon>
        <taxon>Magnoliopsida</taxon>
        <taxon>eudicotyledons</taxon>
        <taxon>Gunneridae</taxon>
        <taxon>Pentapetalae</taxon>
        <taxon>asterids</taxon>
        <taxon>lamiids</taxon>
        <taxon>Gentianales</taxon>
        <taxon>Apocynaceae</taxon>
        <taxon>Rauvolfioideae</taxon>
        <taxon>Vinceae</taxon>
        <taxon>Catharanthinae</taxon>
        <taxon>Catharanthus</taxon>
    </lineage>
</organism>
<sequence>MSKGRFYRRPYVNLGCKRGEGKKKKVRLDDDDEDEEEEVSVKRKGGESAIRDNWKLYVKDGRHTHKIVVYPHTHAQTARLTNDQLKFSEEFSRHQATPQNIMSSLLEKNLYCVVSKQTIYNVQAKMKKKRIE</sequence>